<name>A0A286RFB0_9BACT</name>
<accession>A0A286RFB0</accession>
<dbReference type="InterPro" id="IPR005358">
    <property type="entry name" value="Puta_zinc/iron-chelating_dom"/>
</dbReference>
<keyword evidence="2" id="KW-1185">Reference proteome</keyword>
<evidence type="ECO:0000313" key="1">
    <source>
        <dbReference type="EMBL" id="ASV74622.1"/>
    </source>
</evidence>
<dbReference type="Proteomes" id="UP000215086">
    <property type="component" value="Chromosome"/>
</dbReference>
<dbReference type="EMBL" id="CP018477">
    <property type="protein sequence ID" value="ASV74622.1"/>
    <property type="molecule type" value="Genomic_DNA"/>
</dbReference>
<protein>
    <recommendedName>
        <fullName evidence="3">YkgJ family cysteine cluster protein</fullName>
    </recommendedName>
</protein>
<sequence>MYVTEEEIRVLADRLKMEVQEFEALFVRELPGGEKSLVERPNGDCVFLDLYSRRCLVYEVRPRQCRSFPFWPSQLRSERDWEKVCRTCPGCGRGRLYSREEIEQWASLIDI</sequence>
<evidence type="ECO:0008006" key="3">
    <source>
        <dbReference type="Google" id="ProtNLM"/>
    </source>
</evidence>
<dbReference type="Pfam" id="PF03692">
    <property type="entry name" value="CxxCxxCC"/>
    <property type="match status" value="1"/>
</dbReference>
<organism evidence="1 2">
    <name type="scientific">Thermogutta terrifontis</name>
    <dbReference type="NCBI Taxonomy" id="1331910"/>
    <lineage>
        <taxon>Bacteria</taxon>
        <taxon>Pseudomonadati</taxon>
        <taxon>Planctomycetota</taxon>
        <taxon>Planctomycetia</taxon>
        <taxon>Pirellulales</taxon>
        <taxon>Thermoguttaceae</taxon>
        <taxon>Thermogutta</taxon>
    </lineage>
</organism>
<evidence type="ECO:0000313" key="2">
    <source>
        <dbReference type="Proteomes" id="UP000215086"/>
    </source>
</evidence>
<dbReference type="PANTHER" id="PTHR35866:SF1">
    <property type="entry name" value="YKGJ FAMILY CYSTEINE CLUSTER PROTEIN"/>
    <property type="match status" value="1"/>
</dbReference>
<proteinExistence type="predicted"/>
<dbReference type="AlphaFoldDB" id="A0A286RFB0"/>
<gene>
    <name evidence="1" type="ORF">THTE_2020</name>
</gene>
<dbReference type="PANTHER" id="PTHR35866">
    <property type="entry name" value="PUTATIVE-RELATED"/>
    <property type="match status" value="1"/>
</dbReference>
<dbReference type="KEGG" id="ttf:THTE_2020"/>
<reference evidence="1 2" key="1">
    <citation type="journal article" name="Front. Microbiol.">
        <title>Sugar Metabolism of the First Thermophilic Planctomycete Thermogutta terrifontis: Comparative Genomic and Transcriptomic Approaches.</title>
        <authorList>
            <person name="Elcheninov A.G."/>
            <person name="Menzel P."/>
            <person name="Gudbergsdottir S.R."/>
            <person name="Slesarev A.I."/>
            <person name="Kadnikov V.V."/>
            <person name="Krogh A."/>
            <person name="Bonch-Osmolovskaya E.A."/>
            <person name="Peng X."/>
            <person name="Kublanov I.V."/>
        </authorList>
    </citation>
    <scope>NUCLEOTIDE SEQUENCE [LARGE SCALE GENOMIC DNA]</scope>
    <source>
        <strain evidence="1 2">R1</strain>
    </source>
</reference>